<dbReference type="EMBL" id="JAEHOE010000044">
    <property type="protein sequence ID" value="KAG2492480.1"/>
    <property type="molecule type" value="Genomic_DNA"/>
</dbReference>
<dbReference type="PIRSF" id="PIRSF033096">
    <property type="entry name" value="PPPtase_5"/>
    <property type="match status" value="1"/>
</dbReference>
<keyword evidence="12" id="KW-0539">Nucleus</keyword>
<dbReference type="CDD" id="cd07417">
    <property type="entry name" value="MPP_PP5_C"/>
    <property type="match status" value="1"/>
</dbReference>
<keyword evidence="10" id="KW-0904">Protein phosphatase</keyword>
<dbReference type="InterPro" id="IPR051134">
    <property type="entry name" value="PPP_phosphatase"/>
</dbReference>
<evidence type="ECO:0000256" key="10">
    <source>
        <dbReference type="ARBA" id="ARBA00022912"/>
    </source>
</evidence>
<feature type="compositionally biased region" description="Acidic residues" evidence="18">
    <location>
        <begin position="1"/>
        <end position="10"/>
    </location>
</feature>
<comment type="cofactor">
    <cofactor evidence="1">
        <name>Mn(2+)</name>
        <dbReference type="ChEBI" id="CHEBI:29035"/>
    </cofactor>
</comment>
<dbReference type="SUPFAM" id="SSF56300">
    <property type="entry name" value="Metallo-dependent phosphatases"/>
    <property type="match status" value="1"/>
</dbReference>
<dbReference type="Pfam" id="PF13432">
    <property type="entry name" value="TPR_16"/>
    <property type="match status" value="1"/>
</dbReference>
<organism evidence="20 21">
    <name type="scientific">Edaphochlamys debaryana</name>
    <dbReference type="NCBI Taxonomy" id="47281"/>
    <lineage>
        <taxon>Eukaryota</taxon>
        <taxon>Viridiplantae</taxon>
        <taxon>Chlorophyta</taxon>
        <taxon>core chlorophytes</taxon>
        <taxon>Chlorophyceae</taxon>
        <taxon>CS clade</taxon>
        <taxon>Chlamydomonadales</taxon>
        <taxon>Chlamydomonadales incertae sedis</taxon>
        <taxon>Edaphochlamys</taxon>
    </lineage>
</organism>
<feature type="active site" description="Proton donor/acceptor" evidence="16">
    <location>
        <position position="315"/>
    </location>
</feature>
<evidence type="ECO:0000259" key="19">
    <source>
        <dbReference type="SMART" id="SM00156"/>
    </source>
</evidence>
<feature type="repeat" description="TPR" evidence="17">
    <location>
        <begin position="32"/>
        <end position="65"/>
    </location>
</feature>
<evidence type="ECO:0000256" key="14">
    <source>
        <dbReference type="ARBA" id="ARBA00048832"/>
    </source>
</evidence>
<dbReference type="InterPro" id="IPR041753">
    <property type="entry name" value="PP5_C"/>
</dbReference>
<evidence type="ECO:0000256" key="11">
    <source>
        <dbReference type="ARBA" id="ARBA00023211"/>
    </source>
</evidence>
<dbReference type="Proteomes" id="UP000612055">
    <property type="component" value="Unassembled WGS sequence"/>
</dbReference>
<keyword evidence="11" id="KW-0464">Manganese</keyword>
<dbReference type="Gene3D" id="3.60.21.10">
    <property type="match status" value="1"/>
</dbReference>
<dbReference type="InterPro" id="IPR013105">
    <property type="entry name" value="TPR_2"/>
</dbReference>
<dbReference type="PANTHER" id="PTHR45668">
    <property type="entry name" value="SERINE/THREONINE-PROTEIN PHOSPHATASE 5-RELATED"/>
    <property type="match status" value="1"/>
</dbReference>
<dbReference type="SMART" id="SM00156">
    <property type="entry name" value="PP2Ac"/>
    <property type="match status" value="1"/>
</dbReference>
<evidence type="ECO:0000256" key="5">
    <source>
        <dbReference type="ARBA" id="ARBA00013081"/>
    </source>
</evidence>
<dbReference type="InterPro" id="IPR004843">
    <property type="entry name" value="Calcineurin-like_PHP"/>
</dbReference>
<dbReference type="InterPro" id="IPR013235">
    <property type="entry name" value="PPP_dom"/>
</dbReference>
<dbReference type="SMART" id="SM00028">
    <property type="entry name" value="TPR"/>
    <property type="match status" value="3"/>
</dbReference>
<dbReference type="GO" id="GO:0046872">
    <property type="term" value="F:metal ion binding"/>
    <property type="evidence" value="ECO:0007669"/>
    <property type="project" value="UniProtKB-KW"/>
</dbReference>
<evidence type="ECO:0000256" key="18">
    <source>
        <dbReference type="SAM" id="MobiDB-lite"/>
    </source>
</evidence>
<dbReference type="AlphaFoldDB" id="A0A835XYU9"/>
<dbReference type="OrthoDB" id="445564at2759"/>
<proteinExistence type="inferred from homology"/>
<evidence type="ECO:0000256" key="17">
    <source>
        <dbReference type="PROSITE-ProRule" id="PRU00339"/>
    </source>
</evidence>
<dbReference type="GO" id="GO:0004722">
    <property type="term" value="F:protein serine/threonine phosphatase activity"/>
    <property type="evidence" value="ECO:0007669"/>
    <property type="project" value="UniProtKB-EC"/>
</dbReference>
<keyword evidence="6" id="KW-0479">Metal-binding</keyword>
<keyword evidence="7" id="KW-0677">Repeat</keyword>
<dbReference type="SUPFAM" id="SSF48452">
    <property type="entry name" value="TPR-like"/>
    <property type="match status" value="1"/>
</dbReference>
<comment type="cofactor">
    <cofactor evidence="2">
        <name>Mg(2+)</name>
        <dbReference type="ChEBI" id="CHEBI:18420"/>
    </cofactor>
</comment>
<dbReference type="GO" id="GO:0005634">
    <property type="term" value="C:nucleus"/>
    <property type="evidence" value="ECO:0007669"/>
    <property type="project" value="UniProtKB-SubCell"/>
</dbReference>
<evidence type="ECO:0000256" key="12">
    <source>
        <dbReference type="ARBA" id="ARBA00023242"/>
    </source>
</evidence>
<evidence type="ECO:0000256" key="13">
    <source>
        <dbReference type="ARBA" id="ARBA00047986"/>
    </source>
</evidence>
<accession>A0A835XYU9</accession>
<comment type="catalytic activity">
    <reaction evidence="14">
        <text>O-phospho-L-threonyl-[protein] + H2O = L-threonyl-[protein] + phosphate</text>
        <dbReference type="Rhea" id="RHEA:47004"/>
        <dbReference type="Rhea" id="RHEA-COMP:11060"/>
        <dbReference type="Rhea" id="RHEA-COMP:11605"/>
        <dbReference type="ChEBI" id="CHEBI:15377"/>
        <dbReference type="ChEBI" id="CHEBI:30013"/>
        <dbReference type="ChEBI" id="CHEBI:43474"/>
        <dbReference type="ChEBI" id="CHEBI:61977"/>
        <dbReference type="EC" id="3.1.3.16"/>
    </reaction>
    <physiologicalReaction direction="left-to-right" evidence="14">
        <dbReference type="Rhea" id="RHEA:47005"/>
    </physiologicalReaction>
</comment>
<sequence length="508" mass="56828">MASRDEDDNEPIVVPDAHAPPAPMDPAVIAEAEAAKEEANQLFKGKHYSAAIDLYTKAIDLNPSKAIYWGNRAAAYIKLESYGAAVADAEKATEIDPKYIKGYYRRGDAHFALGKYKLALKDLRTAAKVAPRDPDLRRKLAECEKEVKRLRFEEALAVPEAEQVSVLATLDLSMYDVIEDSYTGPRMQGSAAEGYTLTQEFVEAMVEEFRAQRTIHKRFAFEIIRQAHTLLRTLPSLVDVVIPDDKHFTVCGDVHGQFFDLLNIWDLNGRPSPDNPYLFNGDFVDRGSFSCEVIFALLAYKLLHPEALHMTRGNHESKSMNKVYGFDGEVKAKYNGTMVDCFRELFCALPLAVCLNGRVLVLHGGLFQQDNVTLDDIRRVDRFKEPPEEGIMCDALWADPSPVPGRTPSKRGVGLSFGKDVTRSFLDANGLELLVRSHEVKEEGYEVEHDGRLITVFSAPNYCDQMGNKGAFVRFNGNDMVPHFTTFSAVPHPDVRPMAYANSYLMGM</sequence>
<evidence type="ECO:0000256" key="2">
    <source>
        <dbReference type="ARBA" id="ARBA00001946"/>
    </source>
</evidence>
<comment type="similarity">
    <text evidence="4">Belongs to the PPP phosphatase family. PP-5 (PP-T) subfamily.</text>
</comment>
<feature type="region of interest" description="Disordered" evidence="18">
    <location>
        <begin position="1"/>
        <end position="22"/>
    </location>
</feature>
<gene>
    <name evidence="20" type="ORF">HYH03_009145</name>
</gene>
<dbReference type="InterPro" id="IPR011990">
    <property type="entry name" value="TPR-like_helical_dom_sf"/>
</dbReference>
<dbReference type="InterPro" id="IPR029052">
    <property type="entry name" value="Metallo-depent_PP-like"/>
</dbReference>
<reference evidence="20" key="1">
    <citation type="journal article" date="2020" name="bioRxiv">
        <title>Comparative genomics of Chlamydomonas.</title>
        <authorList>
            <person name="Craig R.J."/>
            <person name="Hasan A.R."/>
            <person name="Ness R.W."/>
            <person name="Keightley P.D."/>
        </authorList>
    </citation>
    <scope>NUCLEOTIDE SEQUENCE</scope>
    <source>
        <strain evidence="20">CCAP 11/70</strain>
    </source>
</reference>
<keyword evidence="21" id="KW-1185">Reference proteome</keyword>
<comment type="catalytic activity">
    <reaction evidence="13">
        <text>O-phospho-L-seryl-[protein] + H2O = L-seryl-[protein] + phosphate</text>
        <dbReference type="Rhea" id="RHEA:20629"/>
        <dbReference type="Rhea" id="RHEA-COMP:9863"/>
        <dbReference type="Rhea" id="RHEA-COMP:11604"/>
        <dbReference type="ChEBI" id="CHEBI:15377"/>
        <dbReference type="ChEBI" id="CHEBI:29999"/>
        <dbReference type="ChEBI" id="CHEBI:43474"/>
        <dbReference type="ChEBI" id="CHEBI:83421"/>
        <dbReference type="EC" id="3.1.3.16"/>
    </reaction>
    <physiologicalReaction direction="left-to-right" evidence="13">
        <dbReference type="Rhea" id="RHEA:20630"/>
    </physiologicalReaction>
</comment>
<dbReference type="FunFam" id="3.60.21.10:FF:000036">
    <property type="entry name" value="Serine/threonine protein phosphatase 5"/>
    <property type="match status" value="1"/>
</dbReference>
<evidence type="ECO:0000256" key="8">
    <source>
        <dbReference type="ARBA" id="ARBA00022801"/>
    </source>
</evidence>
<dbReference type="Pfam" id="PF08321">
    <property type="entry name" value="PPP5"/>
    <property type="match status" value="1"/>
</dbReference>
<dbReference type="PRINTS" id="PR00114">
    <property type="entry name" value="STPHPHTASE"/>
</dbReference>
<comment type="caution">
    <text evidence="20">The sequence shown here is derived from an EMBL/GenBank/DDBJ whole genome shotgun (WGS) entry which is preliminary data.</text>
</comment>
<dbReference type="Gene3D" id="1.25.40.10">
    <property type="entry name" value="Tetratricopeptide repeat domain"/>
    <property type="match status" value="1"/>
</dbReference>
<evidence type="ECO:0000256" key="7">
    <source>
        <dbReference type="ARBA" id="ARBA00022737"/>
    </source>
</evidence>
<name>A0A835XYU9_9CHLO</name>
<dbReference type="InterPro" id="IPR006186">
    <property type="entry name" value="Ser/Thr-sp_prot-phosphatase"/>
</dbReference>
<evidence type="ECO:0000256" key="4">
    <source>
        <dbReference type="ARBA" id="ARBA00008786"/>
    </source>
</evidence>
<evidence type="ECO:0000313" key="20">
    <source>
        <dbReference type="EMBL" id="KAG2492480.1"/>
    </source>
</evidence>
<feature type="repeat" description="TPR" evidence="17">
    <location>
        <begin position="100"/>
        <end position="133"/>
    </location>
</feature>
<evidence type="ECO:0000256" key="16">
    <source>
        <dbReference type="PIRSR" id="PIRSR033096-1"/>
    </source>
</evidence>
<evidence type="ECO:0000313" key="21">
    <source>
        <dbReference type="Proteomes" id="UP000612055"/>
    </source>
</evidence>
<comment type="subcellular location">
    <subcellularLocation>
        <location evidence="3">Nucleus</location>
    </subcellularLocation>
</comment>
<protein>
    <recommendedName>
        <fullName evidence="15">Serine/threonine-protein phosphatase T</fullName>
        <ecNumber evidence="5">3.1.3.16</ecNumber>
    </recommendedName>
</protein>
<keyword evidence="9 17" id="KW-0802">TPR repeat</keyword>
<dbReference type="Pfam" id="PF00149">
    <property type="entry name" value="Metallophos"/>
    <property type="match status" value="1"/>
</dbReference>
<dbReference type="PANTHER" id="PTHR45668:SF5">
    <property type="entry name" value="SERINE_THREONINE-PROTEIN PHOSPHATASE 5"/>
    <property type="match status" value="1"/>
</dbReference>
<dbReference type="PROSITE" id="PS50005">
    <property type="entry name" value="TPR"/>
    <property type="match status" value="3"/>
</dbReference>
<feature type="repeat" description="TPR" evidence="17">
    <location>
        <begin position="66"/>
        <end position="99"/>
    </location>
</feature>
<dbReference type="Pfam" id="PF07719">
    <property type="entry name" value="TPR_2"/>
    <property type="match status" value="1"/>
</dbReference>
<dbReference type="InterPro" id="IPR019734">
    <property type="entry name" value="TPR_rpt"/>
</dbReference>
<feature type="domain" description="Serine/threonine specific protein phosphatases" evidence="19">
    <location>
        <begin position="215"/>
        <end position="491"/>
    </location>
</feature>
<keyword evidence="8" id="KW-0378">Hydrolase</keyword>
<dbReference type="GO" id="GO:0005737">
    <property type="term" value="C:cytoplasm"/>
    <property type="evidence" value="ECO:0007669"/>
    <property type="project" value="UniProtKB-ARBA"/>
</dbReference>
<evidence type="ECO:0000256" key="3">
    <source>
        <dbReference type="ARBA" id="ARBA00004123"/>
    </source>
</evidence>
<evidence type="ECO:0000256" key="6">
    <source>
        <dbReference type="ARBA" id="ARBA00022723"/>
    </source>
</evidence>
<dbReference type="EC" id="3.1.3.16" evidence="5"/>
<evidence type="ECO:0000256" key="9">
    <source>
        <dbReference type="ARBA" id="ARBA00022803"/>
    </source>
</evidence>
<evidence type="ECO:0000256" key="15">
    <source>
        <dbReference type="ARBA" id="ARBA00073946"/>
    </source>
</evidence>
<evidence type="ECO:0000256" key="1">
    <source>
        <dbReference type="ARBA" id="ARBA00001936"/>
    </source>
</evidence>